<gene>
    <name evidence="1" type="ORF">DERYTH_LOCUS4208</name>
</gene>
<protein>
    <submittedName>
        <fullName evidence="1">6606_t:CDS:1</fullName>
    </submittedName>
</protein>
<dbReference type="Proteomes" id="UP000789405">
    <property type="component" value="Unassembled WGS sequence"/>
</dbReference>
<dbReference type="AlphaFoldDB" id="A0A9N9AFV8"/>
<evidence type="ECO:0000313" key="1">
    <source>
        <dbReference type="EMBL" id="CAG8528123.1"/>
    </source>
</evidence>
<comment type="caution">
    <text evidence="1">The sequence shown here is derived from an EMBL/GenBank/DDBJ whole genome shotgun (WGS) entry which is preliminary data.</text>
</comment>
<feature type="non-terminal residue" evidence="1">
    <location>
        <position position="1"/>
    </location>
</feature>
<keyword evidence="2" id="KW-1185">Reference proteome</keyword>
<dbReference type="OrthoDB" id="10488157at2759"/>
<organism evidence="1 2">
    <name type="scientific">Dentiscutata erythropus</name>
    <dbReference type="NCBI Taxonomy" id="1348616"/>
    <lineage>
        <taxon>Eukaryota</taxon>
        <taxon>Fungi</taxon>
        <taxon>Fungi incertae sedis</taxon>
        <taxon>Mucoromycota</taxon>
        <taxon>Glomeromycotina</taxon>
        <taxon>Glomeromycetes</taxon>
        <taxon>Diversisporales</taxon>
        <taxon>Gigasporaceae</taxon>
        <taxon>Dentiscutata</taxon>
    </lineage>
</organism>
<name>A0A9N9AFV8_9GLOM</name>
<reference evidence="1" key="1">
    <citation type="submission" date="2021-06" db="EMBL/GenBank/DDBJ databases">
        <authorList>
            <person name="Kallberg Y."/>
            <person name="Tangrot J."/>
            <person name="Rosling A."/>
        </authorList>
    </citation>
    <scope>NUCLEOTIDE SEQUENCE</scope>
    <source>
        <strain evidence="1">MA453B</strain>
    </source>
</reference>
<sequence length="131" mass="14255">EARGRENLKAKAQGRKNFKDHILPTKARGGENFKDICCGPGGPGVNGSVPNTGNRVTIISNTNTAEGCCRHCYENPRCIWYFINLELNTCHLIGSATDPLVNICDSYVNYVNDNFFASGTSGCGFCQVNEC</sequence>
<proteinExistence type="predicted"/>
<accession>A0A9N9AFV8</accession>
<dbReference type="EMBL" id="CAJVPY010001586">
    <property type="protein sequence ID" value="CAG8528123.1"/>
    <property type="molecule type" value="Genomic_DNA"/>
</dbReference>
<evidence type="ECO:0000313" key="2">
    <source>
        <dbReference type="Proteomes" id="UP000789405"/>
    </source>
</evidence>